<protein>
    <submittedName>
        <fullName evidence="1">Uncharacterized protein</fullName>
    </submittedName>
</protein>
<evidence type="ECO:0000313" key="1">
    <source>
        <dbReference type="EMBL" id="MEQ2178250.1"/>
    </source>
</evidence>
<organism evidence="1 2">
    <name type="scientific">Goodea atripinnis</name>
    <dbReference type="NCBI Taxonomy" id="208336"/>
    <lineage>
        <taxon>Eukaryota</taxon>
        <taxon>Metazoa</taxon>
        <taxon>Chordata</taxon>
        <taxon>Craniata</taxon>
        <taxon>Vertebrata</taxon>
        <taxon>Euteleostomi</taxon>
        <taxon>Actinopterygii</taxon>
        <taxon>Neopterygii</taxon>
        <taxon>Teleostei</taxon>
        <taxon>Neoteleostei</taxon>
        <taxon>Acanthomorphata</taxon>
        <taxon>Ovalentaria</taxon>
        <taxon>Atherinomorphae</taxon>
        <taxon>Cyprinodontiformes</taxon>
        <taxon>Goodeidae</taxon>
        <taxon>Goodea</taxon>
    </lineage>
</organism>
<feature type="non-terminal residue" evidence="1">
    <location>
        <position position="1"/>
    </location>
</feature>
<sequence length="178" mass="18489">SKEDVCLGCSTLLPLNHTQGLNFVQASLTKLNNVTQNLTYALLEVGRMSTQMPIVDANTTGAALPPQVHVHLGSVSHKHGFGHHKLTAHHNPHTSGYLSAESAESAEVVPVAPALTIPAAEPASAAPPAGDSSSDASASMEVPITVVKREAPIVASASAAKKDHIAPVQVCPGRIRFF</sequence>
<gene>
    <name evidence="1" type="ORF">GOODEAATRI_012024</name>
</gene>
<reference evidence="1 2" key="1">
    <citation type="submission" date="2021-06" db="EMBL/GenBank/DDBJ databases">
        <authorList>
            <person name="Palmer J.M."/>
        </authorList>
    </citation>
    <scope>NUCLEOTIDE SEQUENCE [LARGE SCALE GENOMIC DNA]</scope>
    <source>
        <strain evidence="1 2">GA_2019</strain>
        <tissue evidence="1">Muscle</tissue>
    </source>
</reference>
<name>A0ABV0P3H0_9TELE</name>
<accession>A0ABV0P3H0</accession>
<proteinExistence type="predicted"/>
<keyword evidence="2" id="KW-1185">Reference proteome</keyword>
<dbReference type="Proteomes" id="UP001476798">
    <property type="component" value="Unassembled WGS sequence"/>
</dbReference>
<evidence type="ECO:0000313" key="2">
    <source>
        <dbReference type="Proteomes" id="UP001476798"/>
    </source>
</evidence>
<comment type="caution">
    <text evidence="1">The sequence shown here is derived from an EMBL/GenBank/DDBJ whole genome shotgun (WGS) entry which is preliminary data.</text>
</comment>
<dbReference type="EMBL" id="JAHRIO010060726">
    <property type="protein sequence ID" value="MEQ2178250.1"/>
    <property type="molecule type" value="Genomic_DNA"/>
</dbReference>